<feature type="repeat" description="WD" evidence="4">
    <location>
        <begin position="270"/>
        <end position="304"/>
    </location>
</feature>
<reference evidence="6 7" key="1">
    <citation type="submission" date="2012-10" db="EMBL/GenBank/DDBJ databases">
        <authorList>
            <person name="Zafar N."/>
            <person name="Inman J."/>
            <person name="Hall N."/>
            <person name="Lorenzi H."/>
            <person name="Caler E."/>
        </authorList>
    </citation>
    <scope>NUCLEOTIDE SEQUENCE [LARGE SCALE GENOMIC DNA]</scope>
    <source>
        <strain evidence="6 7">IP1</strain>
    </source>
</reference>
<evidence type="ECO:0000256" key="4">
    <source>
        <dbReference type="PROSITE-ProRule" id="PRU00221"/>
    </source>
</evidence>
<dbReference type="KEGG" id="eiv:EIN_230110"/>
<dbReference type="OMA" id="CDIRTNQ"/>
<keyword evidence="7" id="KW-1185">Reference proteome</keyword>
<evidence type="ECO:0000259" key="5">
    <source>
        <dbReference type="Pfam" id="PF12265"/>
    </source>
</evidence>
<feature type="repeat" description="WD" evidence="4">
    <location>
        <begin position="246"/>
        <end position="262"/>
    </location>
</feature>
<dbReference type="SUPFAM" id="SSF50978">
    <property type="entry name" value="WD40 repeat-like"/>
    <property type="match status" value="1"/>
</dbReference>
<dbReference type="Pfam" id="PF12265">
    <property type="entry name" value="CAF1C_H4-bd"/>
    <property type="match status" value="1"/>
</dbReference>
<evidence type="ECO:0000256" key="2">
    <source>
        <dbReference type="ARBA" id="ARBA00022737"/>
    </source>
</evidence>
<evidence type="ECO:0000313" key="6">
    <source>
        <dbReference type="EMBL" id="ELP88458.1"/>
    </source>
</evidence>
<evidence type="ECO:0000256" key="1">
    <source>
        <dbReference type="ARBA" id="ARBA00022574"/>
    </source>
</evidence>
<dbReference type="PANTHER" id="PTHR22850">
    <property type="entry name" value="WD40 REPEAT FAMILY"/>
    <property type="match status" value="1"/>
</dbReference>
<organism evidence="6 7">
    <name type="scientific">Entamoeba invadens IP1</name>
    <dbReference type="NCBI Taxonomy" id="370355"/>
    <lineage>
        <taxon>Eukaryota</taxon>
        <taxon>Amoebozoa</taxon>
        <taxon>Evosea</taxon>
        <taxon>Archamoebae</taxon>
        <taxon>Mastigamoebida</taxon>
        <taxon>Entamoebidae</taxon>
        <taxon>Entamoeba</taxon>
    </lineage>
</organism>
<dbReference type="GO" id="GO:0006325">
    <property type="term" value="P:chromatin organization"/>
    <property type="evidence" value="ECO:0007669"/>
    <property type="project" value="UniProtKB-KW"/>
</dbReference>
<keyword evidence="2" id="KW-0677">Repeat</keyword>
<keyword evidence="6" id="KW-0808">Transferase</keyword>
<dbReference type="InterPro" id="IPR001680">
    <property type="entry name" value="WD40_rpt"/>
</dbReference>
<dbReference type="RefSeq" id="XP_004255229.1">
    <property type="nucleotide sequence ID" value="XM_004255181.1"/>
</dbReference>
<dbReference type="InterPro" id="IPR036322">
    <property type="entry name" value="WD40_repeat_dom_sf"/>
</dbReference>
<dbReference type="GO" id="GO:0016740">
    <property type="term" value="F:transferase activity"/>
    <property type="evidence" value="ECO:0007669"/>
    <property type="project" value="UniProtKB-KW"/>
</dbReference>
<sequence length="356" mass="39808">MTTDATNQYLKQKIWQSYAPYYYDVFINMATPTVSMAFDWLQSESSNTLYQQDFVIGSPHGNGVSVGRVLLPKESSVVKQTDYINGTIGYYDIPTGYEKVRLSKQIHIIDDVNRIRHIPNTSKVLLQSGGKQTSILDVESEKYDVVGKQTDEGFGLSLCESDANQFVTSTNDGFCFFWDLKMLKCSKVRVDKVNDVDWSSINSCIAAVTDRGEIVLIDEKSKNVTPVKVGSGMNCCSFSRLVTHVLATGDVDGIVKLWDIRTLERPLYTLTKHKDAINVIQFSPHLPNLLMAGSKDSTINIFNLAHVGTTKDVAFTHAGHSFDIMESRWNPDICGFVGSVAEEFNVHIWRSADVFN</sequence>
<dbReference type="Proteomes" id="UP000014680">
    <property type="component" value="Unassembled WGS sequence"/>
</dbReference>
<dbReference type="InterPro" id="IPR022052">
    <property type="entry name" value="Histone-bd_RBBP4-like_N"/>
</dbReference>
<dbReference type="GeneID" id="14887456"/>
<dbReference type="InterPro" id="IPR050459">
    <property type="entry name" value="WD_repeat_RBAP46/RBAP48/MSI1"/>
</dbReference>
<name>A0A0A1U8Z2_ENTIV</name>
<proteinExistence type="predicted"/>
<dbReference type="OrthoDB" id="427795at2759"/>
<dbReference type="EMBL" id="KB206756">
    <property type="protein sequence ID" value="ELP88458.1"/>
    <property type="molecule type" value="Genomic_DNA"/>
</dbReference>
<evidence type="ECO:0000256" key="3">
    <source>
        <dbReference type="ARBA" id="ARBA00022853"/>
    </source>
</evidence>
<dbReference type="VEuPathDB" id="AmoebaDB:EIN_230110"/>
<feature type="domain" description="Histone-binding protein RBBP4-like N-terminal" evidence="5">
    <location>
        <begin position="12"/>
        <end position="58"/>
    </location>
</feature>
<dbReference type="InterPro" id="IPR015943">
    <property type="entry name" value="WD40/YVTN_repeat-like_dom_sf"/>
</dbReference>
<evidence type="ECO:0000313" key="7">
    <source>
        <dbReference type="Proteomes" id="UP000014680"/>
    </source>
</evidence>
<protein>
    <submittedName>
        <fullName evidence="6">Histone acetyltransferase type B subunit, putative</fullName>
    </submittedName>
</protein>
<accession>A0A0A1U8Z2</accession>
<dbReference type="AlphaFoldDB" id="A0A0A1U8Z2"/>
<keyword evidence="3" id="KW-0156">Chromatin regulator</keyword>
<keyword evidence="1 4" id="KW-0853">WD repeat</keyword>
<gene>
    <name evidence="6" type="ORF">EIN_230110</name>
</gene>
<dbReference type="Gene3D" id="2.130.10.10">
    <property type="entry name" value="YVTN repeat-like/Quinoprotein amine dehydrogenase"/>
    <property type="match status" value="1"/>
</dbReference>
<dbReference type="PROSITE" id="PS50294">
    <property type="entry name" value="WD_REPEATS_REGION"/>
    <property type="match status" value="1"/>
</dbReference>
<dbReference type="SMART" id="SM00320">
    <property type="entry name" value="WD40"/>
    <property type="match status" value="5"/>
</dbReference>
<dbReference type="Pfam" id="PF00400">
    <property type="entry name" value="WD40"/>
    <property type="match status" value="2"/>
</dbReference>
<dbReference type="PROSITE" id="PS50082">
    <property type="entry name" value="WD_REPEATS_2"/>
    <property type="match status" value="2"/>
</dbReference>